<feature type="region of interest" description="Disordered" evidence="1">
    <location>
        <begin position="238"/>
        <end position="260"/>
    </location>
</feature>
<dbReference type="AlphaFoldDB" id="A0ABD0KRS5"/>
<dbReference type="Proteomes" id="UP001519460">
    <property type="component" value="Unassembled WGS sequence"/>
</dbReference>
<feature type="compositionally biased region" description="Polar residues" evidence="1">
    <location>
        <begin position="76"/>
        <end position="112"/>
    </location>
</feature>
<gene>
    <name evidence="2" type="ORF">BaRGS_00018705</name>
</gene>
<feature type="region of interest" description="Disordered" evidence="1">
    <location>
        <begin position="63"/>
        <end position="203"/>
    </location>
</feature>
<protein>
    <submittedName>
        <fullName evidence="2">Uncharacterized protein</fullName>
    </submittedName>
</protein>
<name>A0ABD0KRS5_9CAEN</name>
<organism evidence="2 3">
    <name type="scientific">Batillaria attramentaria</name>
    <dbReference type="NCBI Taxonomy" id="370345"/>
    <lineage>
        <taxon>Eukaryota</taxon>
        <taxon>Metazoa</taxon>
        <taxon>Spiralia</taxon>
        <taxon>Lophotrochozoa</taxon>
        <taxon>Mollusca</taxon>
        <taxon>Gastropoda</taxon>
        <taxon>Caenogastropoda</taxon>
        <taxon>Sorbeoconcha</taxon>
        <taxon>Cerithioidea</taxon>
        <taxon>Batillariidae</taxon>
        <taxon>Batillaria</taxon>
    </lineage>
</organism>
<reference evidence="2 3" key="1">
    <citation type="journal article" date="2023" name="Sci. Data">
        <title>Genome assembly of the Korean intertidal mud-creeper Batillaria attramentaria.</title>
        <authorList>
            <person name="Patra A.K."/>
            <person name="Ho P.T."/>
            <person name="Jun S."/>
            <person name="Lee S.J."/>
            <person name="Kim Y."/>
            <person name="Won Y.J."/>
        </authorList>
    </citation>
    <scope>NUCLEOTIDE SEQUENCE [LARGE SCALE GENOMIC DNA]</scope>
    <source>
        <strain evidence="2">Wonlab-2016</strain>
    </source>
</reference>
<accession>A0ABD0KRS5</accession>
<feature type="compositionally biased region" description="Low complexity" evidence="1">
    <location>
        <begin position="168"/>
        <end position="190"/>
    </location>
</feature>
<evidence type="ECO:0000313" key="3">
    <source>
        <dbReference type="Proteomes" id="UP001519460"/>
    </source>
</evidence>
<comment type="caution">
    <text evidence="2">The sequence shown here is derived from an EMBL/GenBank/DDBJ whole genome shotgun (WGS) entry which is preliminary data.</text>
</comment>
<feature type="non-terminal residue" evidence="2">
    <location>
        <position position="1"/>
    </location>
</feature>
<sequence length="323" mass="34053">VMEWVNEEFKKLRYIVNTISADVGVPSLPPVLPTLPLGDNQSQQLSITDVSDAAITYQAEETGNATPLTPSDADPHNTSSAIDTHVTPSDPTEVTVTDSNNAASPQRQTEVTGGTAKTDHRFPPANHPSKQSSCHVTHRLRQARPNPSDAPPLPPVGPPPPSPSGKLAANNSSSHPQSSPPASTATSSAKSPDEPATGATPRLYRDVLVSPLPLSNPYTVLAEDGDPSGVELATGVSTGSMAKSDYPNNEKRPQRKNTNQLTPAAILAKESVKKDISTLLIGDSVLSNVDSRTVSPSVPLQKVCVSAWTLNRLDGRLGSRSHK</sequence>
<keyword evidence="3" id="KW-1185">Reference proteome</keyword>
<proteinExistence type="predicted"/>
<evidence type="ECO:0000256" key="1">
    <source>
        <dbReference type="SAM" id="MobiDB-lite"/>
    </source>
</evidence>
<dbReference type="EMBL" id="JACVVK020000131">
    <property type="protein sequence ID" value="KAK7490005.1"/>
    <property type="molecule type" value="Genomic_DNA"/>
</dbReference>
<feature type="compositionally biased region" description="Pro residues" evidence="1">
    <location>
        <begin position="148"/>
        <end position="163"/>
    </location>
</feature>
<evidence type="ECO:0000313" key="2">
    <source>
        <dbReference type="EMBL" id="KAK7490005.1"/>
    </source>
</evidence>